<comment type="subcellular location">
    <subcellularLocation>
        <location evidence="1">Membrane</location>
        <topology evidence="1">Multi-pass membrane protein</topology>
    </subcellularLocation>
</comment>
<feature type="transmembrane region" description="Helical" evidence="2">
    <location>
        <begin position="294"/>
        <end position="312"/>
    </location>
</feature>
<dbReference type="OrthoDB" id="6499973at2759"/>
<comment type="caution">
    <text evidence="4">The sequence shown here is derived from an EMBL/GenBank/DDBJ whole genome shotgun (WGS) entry which is preliminary data.</text>
</comment>
<dbReference type="AlphaFoldDB" id="A0A6G0TYP0"/>
<keyword evidence="5" id="KW-1185">Reference proteome</keyword>
<accession>A0A6G0TYP0</accession>
<feature type="transmembrane region" description="Helical" evidence="2">
    <location>
        <begin position="12"/>
        <end position="33"/>
    </location>
</feature>
<keyword evidence="2" id="KW-1133">Transmembrane helix</keyword>
<feature type="transmembrane region" description="Helical" evidence="2">
    <location>
        <begin position="61"/>
        <end position="81"/>
    </location>
</feature>
<dbReference type="EMBL" id="VYZN01000012">
    <property type="protein sequence ID" value="KAE9541562.1"/>
    <property type="molecule type" value="Genomic_DNA"/>
</dbReference>
<dbReference type="InterPro" id="IPR020846">
    <property type="entry name" value="MFS_dom"/>
</dbReference>
<evidence type="ECO:0000256" key="2">
    <source>
        <dbReference type="SAM" id="Phobius"/>
    </source>
</evidence>
<proteinExistence type="predicted"/>
<reference evidence="4 5" key="1">
    <citation type="submission" date="2019-08" db="EMBL/GenBank/DDBJ databases">
        <title>The genome of the soybean aphid Biotype 1, its phylome, world population structure and adaptation to the North American continent.</title>
        <authorList>
            <person name="Giordano R."/>
            <person name="Donthu R.K."/>
            <person name="Hernandez A.G."/>
            <person name="Wright C.L."/>
            <person name="Zimin A.V."/>
        </authorList>
    </citation>
    <scope>NUCLEOTIDE SEQUENCE [LARGE SCALE GENOMIC DNA]</scope>
    <source>
        <tissue evidence="4">Whole aphids</tissue>
    </source>
</reference>
<sequence>MSNQERVSPEFTVRSCIIVLASFLVNGLVFSFINSYSVTYVYLLKRLEDAGVNEASSKASLVGSLTVGTTFLMSPIAGVLVDRIGIRTTTFIGGFIATNSLLISSYFTHQVEVLYVTYGLLYGIGASLAYTPSLAILGHYFKKYLGFVNGIVTAGSSCFTMLMPYVVDYLLVRYGLDSCLRWEAALSAILMICALAFKPTYKLDKSDMHKSLAEQLRSLVNIDIWKNPKYVIWATMIPLALFGYFVPYVHLVKFVDDRFPQNDGKILVTCIGISSGIGRLISGPISDCKGVSRIVMQQISLFVIGLMTMFIIVVPYFFILVIITLIMGLADGCFVSVMGPIAFDLVGQKGAAQAIGCILGLCSIPLTVGPPIAGWMYDMYKSYTGAFLIAGLPPMIFGILLTTTRCVRKRTMDIDIDDKDPNEPKLLDPIPESCNKEGKHSTIIPNAEHTLLLSKNSNPNYTR</sequence>
<evidence type="ECO:0000313" key="5">
    <source>
        <dbReference type="Proteomes" id="UP000475862"/>
    </source>
</evidence>
<dbReference type="InterPro" id="IPR036259">
    <property type="entry name" value="MFS_trans_sf"/>
</dbReference>
<feature type="transmembrane region" description="Helical" evidence="2">
    <location>
        <begin position="383"/>
        <end position="402"/>
    </location>
</feature>
<feature type="domain" description="Major facilitator superfamily (MFS) profile" evidence="3">
    <location>
        <begin position="15"/>
        <end position="409"/>
    </location>
</feature>
<keyword evidence="2" id="KW-0812">Transmembrane</keyword>
<dbReference type="InterPro" id="IPR011701">
    <property type="entry name" value="MFS"/>
</dbReference>
<evidence type="ECO:0000256" key="1">
    <source>
        <dbReference type="ARBA" id="ARBA00004141"/>
    </source>
</evidence>
<dbReference type="SUPFAM" id="SSF103473">
    <property type="entry name" value="MFS general substrate transporter"/>
    <property type="match status" value="1"/>
</dbReference>
<feature type="transmembrane region" description="Helical" evidence="2">
    <location>
        <begin position="144"/>
        <end position="164"/>
    </location>
</feature>
<dbReference type="InterPro" id="IPR050327">
    <property type="entry name" value="Proton-linked_MCT"/>
</dbReference>
<feature type="transmembrane region" description="Helical" evidence="2">
    <location>
        <begin position="230"/>
        <end position="252"/>
    </location>
</feature>
<dbReference type="Gene3D" id="1.20.1250.20">
    <property type="entry name" value="MFS general substrate transporter like domains"/>
    <property type="match status" value="2"/>
</dbReference>
<dbReference type="GO" id="GO:0016020">
    <property type="term" value="C:membrane"/>
    <property type="evidence" value="ECO:0007669"/>
    <property type="project" value="UniProtKB-SubCell"/>
</dbReference>
<evidence type="ECO:0000313" key="4">
    <source>
        <dbReference type="EMBL" id="KAE9541562.1"/>
    </source>
</evidence>
<feature type="transmembrane region" description="Helical" evidence="2">
    <location>
        <begin position="88"/>
        <end position="107"/>
    </location>
</feature>
<name>A0A6G0TYP0_APHGL</name>
<protein>
    <recommendedName>
        <fullName evidence="3">Major facilitator superfamily (MFS) profile domain-containing protein</fullName>
    </recommendedName>
</protein>
<dbReference type="GO" id="GO:0022857">
    <property type="term" value="F:transmembrane transporter activity"/>
    <property type="evidence" value="ECO:0007669"/>
    <property type="project" value="InterPro"/>
</dbReference>
<dbReference type="PANTHER" id="PTHR11360:SF312">
    <property type="entry name" value="KARMOISIN, ISOFORM B"/>
    <property type="match status" value="1"/>
</dbReference>
<feature type="transmembrane region" description="Helical" evidence="2">
    <location>
        <begin position="113"/>
        <end position="137"/>
    </location>
</feature>
<feature type="transmembrane region" description="Helical" evidence="2">
    <location>
        <begin position="318"/>
        <end position="343"/>
    </location>
</feature>
<dbReference type="PANTHER" id="PTHR11360">
    <property type="entry name" value="MONOCARBOXYLATE TRANSPORTER"/>
    <property type="match status" value="1"/>
</dbReference>
<keyword evidence="2" id="KW-0472">Membrane</keyword>
<dbReference type="Pfam" id="PF07690">
    <property type="entry name" value="MFS_1"/>
    <property type="match status" value="2"/>
</dbReference>
<evidence type="ECO:0000259" key="3">
    <source>
        <dbReference type="PROSITE" id="PS50850"/>
    </source>
</evidence>
<dbReference type="FunFam" id="1.20.1250.20:FF:000413">
    <property type="entry name" value="Karmoisin, isoform B"/>
    <property type="match status" value="1"/>
</dbReference>
<gene>
    <name evidence="4" type="ORF">AGLY_003553</name>
</gene>
<dbReference type="PROSITE" id="PS50850">
    <property type="entry name" value="MFS"/>
    <property type="match status" value="1"/>
</dbReference>
<organism evidence="4 5">
    <name type="scientific">Aphis glycines</name>
    <name type="common">Soybean aphid</name>
    <dbReference type="NCBI Taxonomy" id="307491"/>
    <lineage>
        <taxon>Eukaryota</taxon>
        <taxon>Metazoa</taxon>
        <taxon>Ecdysozoa</taxon>
        <taxon>Arthropoda</taxon>
        <taxon>Hexapoda</taxon>
        <taxon>Insecta</taxon>
        <taxon>Pterygota</taxon>
        <taxon>Neoptera</taxon>
        <taxon>Paraneoptera</taxon>
        <taxon>Hemiptera</taxon>
        <taxon>Sternorrhyncha</taxon>
        <taxon>Aphidomorpha</taxon>
        <taxon>Aphidoidea</taxon>
        <taxon>Aphididae</taxon>
        <taxon>Aphidini</taxon>
        <taxon>Aphis</taxon>
        <taxon>Aphis</taxon>
    </lineage>
</organism>
<feature type="transmembrane region" description="Helical" evidence="2">
    <location>
        <begin position="355"/>
        <end position="377"/>
    </location>
</feature>
<dbReference type="Proteomes" id="UP000475862">
    <property type="component" value="Unassembled WGS sequence"/>
</dbReference>